<dbReference type="EMBL" id="GL376596">
    <property type="status" value="NOT_ANNOTATED_CDS"/>
    <property type="molecule type" value="Genomic_DNA"/>
</dbReference>
<evidence type="ECO:0000313" key="2">
    <source>
        <dbReference type="Proteomes" id="UP000019132"/>
    </source>
</evidence>
<organism evidence="1 2">
    <name type="scientific">Globisporangium ultimum (strain ATCC 200006 / CBS 805.95 / DAOM BR144)</name>
    <name type="common">Pythium ultimum</name>
    <dbReference type="NCBI Taxonomy" id="431595"/>
    <lineage>
        <taxon>Eukaryota</taxon>
        <taxon>Sar</taxon>
        <taxon>Stramenopiles</taxon>
        <taxon>Oomycota</taxon>
        <taxon>Peronosporomycetes</taxon>
        <taxon>Pythiales</taxon>
        <taxon>Pythiaceae</taxon>
        <taxon>Globisporangium</taxon>
    </lineage>
</organism>
<proteinExistence type="predicted"/>
<dbReference type="HOGENOM" id="CLU_1647064_0_0_1"/>
<dbReference type="VEuPathDB" id="FungiDB:PYU1_G010475"/>
<reference evidence="1" key="3">
    <citation type="submission" date="2015-02" db="UniProtKB">
        <authorList>
            <consortium name="EnsemblProtists"/>
        </authorList>
    </citation>
    <scope>IDENTIFICATION</scope>
    <source>
        <strain evidence="1">DAOM BR144</strain>
    </source>
</reference>
<name>K3WZU8_GLOUD</name>
<dbReference type="OMA" id="NCARDKL"/>
<protein>
    <submittedName>
        <fullName evidence="1">Uncharacterized protein</fullName>
    </submittedName>
</protein>
<dbReference type="EnsemblProtists" id="PYU1_T010497">
    <property type="protein sequence ID" value="PYU1_T010497"/>
    <property type="gene ID" value="PYU1_G010475"/>
</dbReference>
<dbReference type="eggNOG" id="ENOG502RGF1">
    <property type="taxonomic scope" value="Eukaryota"/>
</dbReference>
<dbReference type="Proteomes" id="UP000019132">
    <property type="component" value="Unassembled WGS sequence"/>
</dbReference>
<reference evidence="2" key="2">
    <citation type="submission" date="2010-04" db="EMBL/GenBank/DDBJ databases">
        <authorList>
            <person name="Buell R."/>
            <person name="Hamilton J."/>
            <person name="Hostetler J."/>
        </authorList>
    </citation>
    <scope>NUCLEOTIDE SEQUENCE [LARGE SCALE GENOMIC DNA]</scope>
    <source>
        <strain evidence="2">DAOM:BR144</strain>
    </source>
</reference>
<keyword evidence="2" id="KW-1185">Reference proteome</keyword>
<accession>K3WZU8</accession>
<sequence>SRLDRCALFTNRGKQLTAQQLLAPVGIQVNLKFCSLRIIFNVVNKLKLSDVDKERVRDFVFKLQAAISKSEYEAVLAEIRNSFTVPINQGTQREEYVDDYLRAIHLTSWTVYGNCEHPAADLDFFRTSWSCMSPCGHPSPLYGVRTTSVIESKRNTLVWNCARDKLQPNVIVPFCVKA</sequence>
<dbReference type="AlphaFoldDB" id="K3WZU8"/>
<reference evidence="2" key="1">
    <citation type="journal article" date="2010" name="Genome Biol.">
        <title>Genome sequence of the necrotrophic plant pathogen Pythium ultimum reveals original pathogenicity mechanisms and effector repertoire.</title>
        <authorList>
            <person name="Levesque C.A."/>
            <person name="Brouwer H."/>
            <person name="Cano L."/>
            <person name="Hamilton J.P."/>
            <person name="Holt C."/>
            <person name="Huitema E."/>
            <person name="Raffaele S."/>
            <person name="Robideau G.P."/>
            <person name="Thines M."/>
            <person name="Win J."/>
            <person name="Zerillo M.M."/>
            <person name="Beakes G.W."/>
            <person name="Boore J.L."/>
            <person name="Busam D."/>
            <person name="Dumas B."/>
            <person name="Ferriera S."/>
            <person name="Fuerstenberg S.I."/>
            <person name="Gachon C.M."/>
            <person name="Gaulin E."/>
            <person name="Govers F."/>
            <person name="Grenville-Briggs L."/>
            <person name="Horner N."/>
            <person name="Hostetler J."/>
            <person name="Jiang R.H."/>
            <person name="Johnson J."/>
            <person name="Krajaejun T."/>
            <person name="Lin H."/>
            <person name="Meijer H.J."/>
            <person name="Moore B."/>
            <person name="Morris P."/>
            <person name="Phuntmart V."/>
            <person name="Puiu D."/>
            <person name="Shetty J."/>
            <person name="Stajich J.E."/>
            <person name="Tripathy S."/>
            <person name="Wawra S."/>
            <person name="van West P."/>
            <person name="Whitty B.R."/>
            <person name="Coutinho P.M."/>
            <person name="Henrissat B."/>
            <person name="Martin F."/>
            <person name="Thomas P.D."/>
            <person name="Tyler B.M."/>
            <person name="De Vries R.P."/>
            <person name="Kamoun S."/>
            <person name="Yandell M."/>
            <person name="Tisserat N."/>
            <person name="Buell C.R."/>
        </authorList>
    </citation>
    <scope>NUCLEOTIDE SEQUENCE</scope>
    <source>
        <strain evidence="2">DAOM:BR144</strain>
    </source>
</reference>
<evidence type="ECO:0000313" key="1">
    <source>
        <dbReference type="EnsemblProtists" id="PYU1_T010497"/>
    </source>
</evidence>
<dbReference type="InParanoid" id="K3WZU8"/>